<reference evidence="1" key="1">
    <citation type="submission" date="2014-11" db="EMBL/GenBank/DDBJ databases">
        <authorList>
            <person name="Amaro Gonzalez C."/>
        </authorList>
    </citation>
    <scope>NUCLEOTIDE SEQUENCE</scope>
</reference>
<dbReference type="AlphaFoldDB" id="A0A0E9UT78"/>
<reference evidence="1" key="2">
    <citation type="journal article" date="2015" name="Fish Shellfish Immunol.">
        <title>Early steps in the European eel (Anguilla anguilla)-Vibrio vulnificus interaction in the gills: Role of the RtxA13 toxin.</title>
        <authorList>
            <person name="Callol A."/>
            <person name="Pajuelo D."/>
            <person name="Ebbesson L."/>
            <person name="Teles M."/>
            <person name="MacKenzie S."/>
            <person name="Amaro C."/>
        </authorList>
    </citation>
    <scope>NUCLEOTIDE SEQUENCE</scope>
</reference>
<organism evidence="1">
    <name type="scientific">Anguilla anguilla</name>
    <name type="common">European freshwater eel</name>
    <name type="synonym">Muraena anguilla</name>
    <dbReference type="NCBI Taxonomy" id="7936"/>
    <lineage>
        <taxon>Eukaryota</taxon>
        <taxon>Metazoa</taxon>
        <taxon>Chordata</taxon>
        <taxon>Craniata</taxon>
        <taxon>Vertebrata</taxon>
        <taxon>Euteleostomi</taxon>
        <taxon>Actinopterygii</taxon>
        <taxon>Neopterygii</taxon>
        <taxon>Teleostei</taxon>
        <taxon>Anguilliformes</taxon>
        <taxon>Anguillidae</taxon>
        <taxon>Anguilla</taxon>
    </lineage>
</organism>
<accession>A0A0E9UT78</accession>
<name>A0A0E9UT78_ANGAN</name>
<proteinExistence type="predicted"/>
<dbReference type="EMBL" id="GBXM01039503">
    <property type="protein sequence ID" value="JAH69074.1"/>
    <property type="molecule type" value="Transcribed_RNA"/>
</dbReference>
<sequence length="26" mass="2869">MGCQTESPRGAPVCGFLWFYFQSAAD</sequence>
<protein>
    <submittedName>
        <fullName evidence="1">Uncharacterized protein</fullName>
    </submittedName>
</protein>
<evidence type="ECO:0000313" key="1">
    <source>
        <dbReference type="EMBL" id="JAH69074.1"/>
    </source>
</evidence>